<name>A0A2M4B0N8_9DIPT</name>
<feature type="chain" id="PRO_5014675959" evidence="1">
    <location>
        <begin position="28"/>
        <end position="78"/>
    </location>
</feature>
<accession>A0A2M4B0N8</accession>
<organism evidence="2">
    <name type="scientific">Anopheles triannulatus</name>
    <dbReference type="NCBI Taxonomy" id="58253"/>
    <lineage>
        <taxon>Eukaryota</taxon>
        <taxon>Metazoa</taxon>
        <taxon>Ecdysozoa</taxon>
        <taxon>Arthropoda</taxon>
        <taxon>Hexapoda</taxon>
        <taxon>Insecta</taxon>
        <taxon>Pterygota</taxon>
        <taxon>Neoptera</taxon>
        <taxon>Endopterygota</taxon>
        <taxon>Diptera</taxon>
        <taxon>Nematocera</taxon>
        <taxon>Culicoidea</taxon>
        <taxon>Culicidae</taxon>
        <taxon>Anophelinae</taxon>
        <taxon>Anopheles</taxon>
    </lineage>
</organism>
<dbReference type="AlphaFoldDB" id="A0A2M4B0N8"/>
<sequence>MFAWAHQGPLAACALALGCAFGTSVRAKPRVLLNCCMLIDPVAVTIVHTVAPSALSSLMEPRVSVYKRANTTGRGFVF</sequence>
<proteinExistence type="predicted"/>
<keyword evidence="1" id="KW-0732">Signal</keyword>
<dbReference type="EMBL" id="GGFK01013292">
    <property type="protein sequence ID" value="MBW46613.1"/>
    <property type="molecule type" value="Transcribed_RNA"/>
</dbReference>
<feature type="signal peptide" evidence="1">
    <location>
        <begin position="1"/>
        <end position="27"/>
    </location>
</feature>
<evidence type="ECO:0000313" key="2">
    <source>
        <dbReference type="EMBL" id="MBW46613.1"/>
    </source>
</evidence>
<evidence type="ECO:0000256" key="1">
    <source>
        <dbReference type="SAM" id="SignalP"/>
    </source>
</evidence>
<protein>
    <submittedName>
        <fullName evidence="2">Putative secreted protein</fullName>
    </submittedName>
</protein>
<reference evidence="2" key="1">
    <citation type="submission" date="2018-01" db="EMBL/GenBank/DDBJ databases">
        <title>An insight into the sialome of Amazonian anophelines.</title>
        <authorList>
            <person name="Ribeiro J.M."/>
            <person name="Scarpassa V."/>
            <person name="Calvo E."/>
        </authorList>
    </citation>
    <scope>NUCLEOTIDE SEQUENCE</scope>
    <source>
        <tissue evidence="2">Salivary glands</tissue>
    </source>
</reference>